<keyword evidence="5" id="KW-0217">Developmental protein</keyword>
<evidence type="ECO:0000256" key="3">
    <source>
        <dbReference type="ARBA" id="ARBA00012552"/>
    </source>
</evidence>
<dbReference type="SUPFAM" id="SSF63748">
    <property type="entry name" value="Tudor/PWWP/MBT"/>
    <property type="match status" value="1"/>
</dbReference>
<dbReference type="PROSITE" id="PS50304">
    <property type="entry name" value="TUDOR"/>
    <property type="match status" value="1"/>
</dbReference>
<dbReference type="GO" id="GO:0005524">
    <property type="term" value="F:ATP binding"/>
    <property type="evidence" value="ECO:0007669"/>
    <property type="project" value="UniProtKB-KW"/>
</dbReference>
<dbReference type="AlphaFoldDB" id="A0A1B0GDG9"/>
<evidence type="ECO:0000259" key="18">
    <source>
        <dbReference type="PROSITE" id="PS51192"/>
    </source>
</evidence>
<comment type="subcellular location">
    <subcellularLocation>
        <location evidence="1">Cytoplasm</location>
    </subcellularLocation>
</comment>
<dbReference type="GO" id="GO:0003724">
    <property type="term" value="F:RNA helicase activity"/>
    <property type="evidence" value="ECO:0007669"/>
    <property type="project" value="UniProtKB-EC"/>
</dbReference>
<dbReference type="Pfam" id="PF21010">
    <property type="entry name" value="HA2_C"/>
    <property type="match status" value="1"/>
</dbReference>
<feature type="region of interest" description="Disordered" evidence="16">
    <location>
        <begin position="1"/>
        <end position="24"/>
    </location>
</feature>
<reference evidence="20" key="1">
    <citation type="submission" date="2020-05" db="UniProtKB">
        <authorList>
            <consortium name="EnsemblMetazoa"/>
        </authorList>
    </citation>
    <scope>IDENTIFICATION</scope>
    <source>
        <strain evidence="20">Yale</strain>
    </source>
</reference>
<dbReference type="Gene3D" id="3.40.50.300">
    <property type="entry name" value="P-loop containing nucleotide triphosphate hydrolases"/>
    <property type="match status" value="2"/>
</dbReference>
<evidence type="ECO:0000256" key="11">
    <source>
        <dbReference type="ARBA" id="ARBA00022840"/>
    </source>
</evidence>
<dbReference type="InterPro" id="IPR027417">
    <property type="entry name" value="P-loop_NTPase"/>
</dbReference>
<comment type="catalytic activity">
    <reaction evidence="15">
        <text>ATP + H2O = ADP + phosphate + H(+)</text>
        <dbReference type="Rhea" id="RHEA:13065"/>
        <dbReference type="ChEBI" id="CHEBI:15377"/>
        <dbReference type="ChEBI" id="CHEBI:15378"/>
        <dbReference type="ChEBI" id="CHEBI:30616"/>
        <dbReference type="ChEBI" id="CHEBI:43474"/>
        <dbReference type="ChEBI" id="CHEBI:456216"/>
        <dbReference type="EC" id="3.6.4.13"/>
    </reaction>
</comment>
<dbReference type="GO" id="GO:0030154">
    <property type="term" value="P:cell differentiation"/>
    <property type="evidence" value="ECO:0007669"/>
    <property type="project" value="UniProtKB-KW"/>
</dbReference>
<feature type="domain" description="Helicase C-terminal" evidence="19">
    <location>
        <begin position="305"/>
        <end position="481"/>
    </location>
</feature>
<keyword evidence="21" id="KW-1185">Reference proteome</keyword>
<dbReference type="GO" id="GO:0007283">
    <property type="term" value="P:spermatogenesis"/>
    <property type="evidence" value="ECO:0007669"/>
    <property type="project" value="UniProtKB-KW"/>
</dbReference>
<evidence type="ECO:0000313" key="20">
    <source>
        <dbReference type="EnsemblMetazoa" id="GMOY011343-PA"/>
    </source>
</evidence>
<proteinExistence type="inferred from homology"/>
<dbReference type="GO" id="GO:0005737">
    <property type="term" value="C:cytoplasm"/>
    <property type="evidence" value="ECO:0007669"/>
    <property type="project" value="UniProtKB-SubCell"/>
</dbReference>
<dbReference type="EMBL" id="CCAG010011880">
    <property type="status" value="NOT_ANNOTATED_CDS"/>
    <property type="molecule type" value="Genomic_DNA"/>
</dbReference>
<dbReference type="SMART" id="SM00333">
    <property type="entry name" value="TUDOR"/>
    <property type="match status" value="1"/>
</dbReference>
<dbReference type="SMART" id="SM00487">
    <property type="entry name" value="DEXDc"/>
    <property type="match status" value="1"/>
</dbReference>
<dbReference type="Proteomes" id="UP000092444">
    <property type="component" value="Unassembled WGS sequence"/>
</dbReference>
<dbReference type="STRING" id="37546.A0A1B0GDG9"/>
<dbReference type="SMART" id="SM00847">
    <property type="entry name" value="HA2"/>
    <property type="match status" value="1"/>
</dbReference>
<keyword evidence="9" id="KW-0378">Hydrolase</keyword>
<evidence type="ECO:0000259" key="17">
    <source>
        <dbReference type="PROSITE" id="PS50304"/>
    </source>
</evidence>
<keyword evidence="8" id="KW-0221">Differentiation</keyword>
<evidence type="ECO:0000256" key="16">
    <source>
        <dbReference type="SAM" id="MobiDB-lite"/>
    </source>
</evidence>
<dbReference type="GO" id="GO:0016787">
    <property type="term" value="F:hydrolase activity"/>
    <property type="evidence" value="ECO:0007669"/>
    <property type="project" value="UniProtKB-KW"/>
</dbReference>
<dbReference type="SUPFAM" id="SSF52540">
    <property type="entry name" value="P-loop containing nucleoside triphosphate hydrolases"/>
    <property type="match status" value="1"/>
</dbReference>
<dbReference type="Pfam" id="PF00271">
    <property type="entry name" value="Helicase_C"/>
    <property type="match status" value="1"/>
</dbReference>
<dbReference type="GO" id="GO:0031047">
    <property type="term" value="P:regulatory ncRNA-mediated gene silencing"/>
    <property type="evidence" value="ECO:0007669"/>
    <property type="project" value="UniProtKB-KW"/>
</dbReference>
<evidence type="ECO:0000256" key="1">
    <source>
        <dbReference type="ARBA" id="ARBA00004496"/>
    </source>
</evidence>
<evidence type="ECO:0000256" key="8">
    <source>
        <dbReference type="ARBA" id="ARBA00022782"/>
    </source>
</evidence>
<dbReference type="InterPro" id="IPR007502">
    <property type="entry name" value="Helicase-assoc_dom"/>
</dbReference>
<dbReference type="EnsemblMetazoa" id="GMOY011343-RA">
    <property type="protein sequence ID" value="GMOY011343-PA"/>
    <property type="gene ID" value="GMOY011343"/>
</dbReference>
<dbReference type="PhylomeDB" id="A0A1B0GDG9"/>
<dbReference type="PANTHER" id="PTHR18934:SF113">
    <property type="entry name" value="ATP-DEPENDENT RNA HELICASE TDRD9"/>
    <property type="match status" value="1"/>
</dbReference>
<dbReference type="GO" id="GO:0051321">
    <property type="term" value="P:meiotic cell cycle"/>
    <property type="evidence" value="ECO:0007669"/>
    <property type="project" value="UniProtKB-KW"/>
</dbReference>
<keyword evidence="10" id="KW-0347">Helicase</keyword>
<dbReference type="InterPro" id="IPR002999">
    <property type="entry name" value="Tudor"/>
</dbReference>
<evidence type="ECO:0000256" key="12">
    <source>
        <dbReference type="ARBA" id="ARBA00022871"/>
    </source>
</evidence>
<evidence type="ECO:0000256" key="15">
    <source>
        <dbReference type="ARBA" id="ARBA00047984"/>
    </source>
</evidence>
<keyword evidence="7" id="KW-0547">Nucleotide-binding</keyword>
<dbReference type="SMART" id="SM00490">
    <property type="entry name" value="HELICc"/>
    <property type="match status" value="1"/>
</dbReference>
<dbReference type="InterPro" id="IPR001650">
    <property type="entry name" value="Helicase_C-like"/>
</dbReference>
<keyword evidence="11" id="KW-0067">ATP-binding</keyword>
<dbReference type="PROSITE" id="PS00028">
    <property type="entry name" value="ZINC_FINGER_C2H2_1"/>
    <property type="match status" value="1"/>
</dbReference>
<evidence type="ECO:0000256" key="9">
    <source>
        <dbReference type="ARBA" id="ARBA00022801"/>
    </source>
</evidence>
<evidence type="ECO:0000256" key="5">
    <source>
        <dbReference type="ARBA" id="ARBA00022473"/>
    </source>
</evidence>
<evidence type="ECO:0000256" key="2">
    <source>
        <dbReference type="ARBA" id="ARBA00008792"/>
    </source>
</evidence>
<dbReference type="InterPro" id="IPR013087">
    <property type="entry name" value="Znf_C2H2_type"/>
</dbReference>
<keyword evidence="13" id="KW-0943">RNA-mediated gene silencing</keyword>
<keyword evidence="6" id="KW-0963">Cytoplasm</keyword>
<dbReference type="Gene3D" id="1.20.120.1080">
    <property type="match status" value="1"/>
</dbReference>
<evidence type="ECO:0000256" key="13">
    <source>
        <dbReference type="ARBA" id="ARBA00023158"/>
    </source>
</evidence>
<dbReference type="CDD" id="cd18791">
    <property type="entry name" value="SF2_C_RHA"/>
    <property type="match status" value="1"/>
</dbReference>
<dbReference type="Gene3D" id="2.30.30.140">
    <property type="match status" value="1"/>
</dbReference>
<evidence type="ECO:0000256" key="14">
    <source>
        <dbReference type="ARBA" id="ARBA00023254"/>
    </source>
</evidence>
<dbReference type="FunFam" id="3.40.50.300:FF:001760">
    <property type="entry name" value="ATP-dependent RNA helicase"/>
    <property type="match status" value="1"/>
</dbReference>
<organism evidence="20 21">
    <name type="scientific">Glossina morsitans morsitans</name>
    <name type="common">Savannah tsetse fly</name>
    <dbReference type="NCBI Taxonomy" id="37546"/>
    <lineage>
        <taxon>Eukaryota</taxon>
        <taxon>Metazoa</taxon>
        <taxon>Ecdysozoa</taxon>
        <taxon>Arthropoda</taxon>
        <taxon>Hexapoda</taxon>
        <taxon>Insecta</taxon>
        <taxon>Pterygota</taxon>
        <taxon>Neoptera</taxon>
        <taxon>Endopterygota</taxon>
        <taxon>Diptera</taxon>
        <taxon>Brachycera</taxon>
        <taxon>Muscomorpha</taxon>
        <taxon>Hippoboscoidea</taxon>
        <taxon>Glossinidae</taxon>
        <taxon>Glossina</taxon>
    </lineage>
</organism>
<accession>A0A1B0GDG9</accession>
<dbReference type="Gene3D" id="2.40.50.90">
    <property type="match status" value="1"/>
</dbReference>
<dbReference type="GO" id="GO:0003723">
    <property type="term" value="F:RNA binding"/>
    <property type="evidence" value="ECO:0007669"/>
    <property type="project" value="TreeGrafter"/>
</dbReference>
<feature type="domain" description="Tudor" evidence="17">
    <location>
        <begin position="900"/>
        <end position="963"/>
    </location>
</feature>
<evidence type="ECO:0000256" key="6">
    <source>
        <dbReference type="ARBA" id="ARBA00022490"/>
    </source>
</evidence>
<evidence type="ECO:0000313" key="21">
    <source>
        <dbReference type="Proteomes" id="UP000092444"/>
    </source>
</evidence>
<evidence type="ECO:0000256" key="4">
    <source>
        <dbReference type="ARBA" id="ARBA00013352"/>
    </source>
</evidence>
<feature type="compositionally biased region" description="Acidic residues" evidence="16">
    <location>
        <begin position="1"/>
        <end position="11"/>
    </location>
</feature>
<comment type="similarity">
    <text evidence="2">Belongs to the DEAD box helicase family. DEAH subfamily.</text>
</comment>
<evidence type="ECO:0000256" key="10">
    <source>
        <dbReference type="ARBA" id="ARBA00022806"/>
    </source>
</evidence>
<name>A0A1B0GDG9_GLOMM</name>
<dbReference type="PROSITE" id="PS51192">
    <property type="entry name" value="HELICASE_ATP_BIND_1"/>
    <property type="match status" value="1"/>
</dbReference>
<evidence type="ECO:0000256" key="7">
    <source>
        <dbReference type="ARBA" id="ARBA00022741"/>
    </source>
</evidence>
<dbReference type="EC" id="3.6.4.13" evidence="3"/>
<sequence length="1399" mass="161376">MNEVNELDSDDTYNSIEQSLPSSISAPSKIKRIIRIHESSDESQSECNTCNGPQSKVDKNDVYDRYHFDLERNKSLPIHDYKDEIVASIKKNPVTILEGDIGCGKTTQVPQYIIDDAFSRREYCKIVCTQPRKIAAISLANRICVERNWPQGSLVAYQIGLNSNISEDTRLIYCTTGVLLQQLVHEKSLKRYTHIILDEVHERDQETDFLLFVIRRLLTTNSKHVKIVLMSATINATEFSNYFKVLGTPAPILKAKNHRMFEVSEFYFCDLDPINLKKFRPNYNDCHISEEMYKIAFKLIAVFNNIEKRLAELNKTTLSPNKASILIFLPGIREIMRMNEVIKQFNDVCRIKLHIICLHSLISPNEQLNVFNRSTPGYRKVILSTNIAESSVTVPDVKYVIDFCLTKLLRTNSGTNFTSLQLQWASRANCRQRAGRAGRVMDGRVYRLVERSFYEKMNEFGIPEMVRCPLENVTLKAKILDMGQPSDILRLTMTPPNLKDICNTILTLKELGALYKTVDGSYSIQDGDITYIGRIMANLPLSVHLTRLIILGYVFGVLDDAIIMAAGLSVRSVFVLENMSQQNDIDAYIEKMIWANGSGSDLFAILRAYKTWTHIREQSGLKDGTTENYWAERFFVNLRSIKEMHLLVQTIYEHLEHCHLNQETSAHSLRWMEHERAIVLKIIIAGAFYPNYFTRTNLNDFVREHGIYHVLCGNDPCNTVYFKNFDNRYIGQLYTRSFKELFKSAYIYPEDIEVRFQSGSQRVFITFNNEANFGGENIVERLMVPGRVRPEIFKAIRMRMSRMAFNLNVMTQNEAMKYAVKHGYGSIENGVWQPSKQSVATNGSYVLPTILQKNLTGFITHIENCSKFFFLPKSEFECLREIDRVLNKPKERNLYSFDDIEKIYNGMIVSAPLNGRYYRAKVLHKSYNEENERQFKLFFIDNGYMADIHFNSLRRIPEKYKLMPPRVFECCLAMIQPSTVKSSTWQWSKSAKQLLENYTKQNDKIHIEVYSVVYGIANVIIKLKNVTLNDLLVQEQHASRTEENYLSKTDHDLRLRKQVLTDYYAIKRKNRKSEDYMPSLQASAEIDVDHPPPTVLCNKVIKLRGPYSPLETTIYSVTNAGCLKSVQIEGNSVNSVLIDTDPQDMHERLIVAADITENASNSIIIARDTTLMPNIHGFTALVTMIFCPTMQIQRNSTYTKYVNILAGLGHDEHTFKPLYDEHDLILNLDAEFDTEDIQLINHLRYSMDAILYTEPGDQHPNVTPGCFGLLQTEIRDVIVKLLKKNRKYIGTNSNASYNVWKRPNDDNVFESVNVFGDRSIFPVHSVLRLKHDKPELIHDLLLHCEELHNLRQIDVVRNFTTTCRLCNQHLNSASELRIHLLSQLHCDREEEIHFKPPRG</sequence>
<evidence type="ECO:0000259" key="19">
    <source>
        <dbReference type="PROSITE" id="PS51194"/>
    </source>
</evidence>
<dbReference type="InterPro" id="IPR014001">
    <property type="entry name" value="Helicase_ATP-bd"/>
</dbReference>
<feature type="domain" description="Helicase ATP-binding" evidence="18">
    <location>
        <begin position="86"/>
        <end position="252"/>
    </location>
</feature>
<dbReference type="InterPro" id="IPR035437">
    <property type="entry name" value="SNase_OB-fold_sf"/>
</dbReference>
<dbReference type="PANTHER" id="PTHR18934">
    <property type="entry name" value="ATP-DEPENDENT RNA HELICASE"/>
    <property type="match status" value="1"/>
</dbReference>
<dbReference type="Pfam" id="PF00270">
    <property type="entry name" value="DEAD"/>
    <property type="match status" value="1"/>
</dbReference>
<dbReference type="PROSITE" id="PS51194">
    <property type="entry name" value="HELICASE_CTER"/>
    <property type="match status" value="1"/>
</dbReference>
<keyword evidence="14" id="KW-0469">Meiosis</keyword>
<dbReference type="Pfam" id="PF00567">
    <property type="entry name" value="TUDOR"/>
    <property type="match status" value="1"/>
</dbReference>
<protein>
    <recommendedName>
        <fullName evidence="4">Probable ATP-dependent RNA helicase spindle-E</fullName>
        <ecNumber evidence="3">3.6.4.13</ecNumber>
    </recommendedName>
</protein>
<dbReference type="InterPro" id="IPR011545">
    <property type="entry name" value="DEAD/DEAH_box_helicase_dom"/>
</dbReference>
<feature type="compositionally biased region" description="Polar residues" evidence="16">
    <location>
        <begin position="12"/>
        <end position="24"/>
    </location>
</feature>
<keyword evidence="12" id="KW-0744">Spermatogenesis</keyword>